<comment type="catalytic activity">
    <reaction evidence="1 8">
        <text>Thiol-dependent hydrolysis of ester, thioester, amide, peptide and isopeptide bonds formed by the C-terminal Gly of ubiquitin (a 76-residue protein attached to proteins as an intracellular targeting signal).</text>
        <dbReference type="EC" id="3.4.19.12"/>
    </reaction>
</comment>
<dbReference type="Pfam" id="PF01088">
    <property type="entry name" value="Peptidase_C12"/>
    <property type="match status" value="1"/>
</dbReference>
<protein>
    <recommendedName>
        <fullName evidence="3 8">ubiquitinyl hydrolase 1</fullName>
        <ecNumber evidence="3 8">3.4.19.12</ecNumber>
    </recommendedName>
</protein>
<gene>
    <name evidence="11" type="ORF">C8A05DRAFT_40905</name>
</gene>
<accession>A0AAN6MTT0</accession>
<dbReference type="Gene3D" id="3.40.532.10">
    <property type="entry name" value="Peptidase C12, ubiquitin carboxyl-terminal hydrolase"/>
    <property type="match status" value="1"/>
</dbReference>
<evidence type="ECO:0000313" key="11">
    <source>
        <dbReference type="EMBL" id="KAK3906238.1"/>
    </source>
</evidence>
<dbReference type="InterPro" id="IPR001578">
    <property type="entry name" value="Peptidase_C12_UCH"/>
</dbReference>
<dbReference type="AlphaFoldDB" id="A0AAN6MTT0"/>
<feature type="region of interest" description="Disordered" evidence="9">
    <location>
        <begin position="255"/>
        <end position="280"/>
    </location>
</feature>
<dbReference type="PANTHER" id="PTHR10589">
    <property type="entry name" value="UBIQUITIN CARBOXYL-TERMINAL HYDROLASE"/>
    <property type="match status" value="1"/>
</dbReference>
<keyword evidence="7 8" id="KW-0788">Thiol protease</keyword>
<keyword evidence="4 8" id="KW-0645">Protease</keyword>
<reference evidence="11" key="2">
    <citation type="submission" date="2023-05" db="EMBL/GenBank/DDBJ databases">
        <authorList>
            <consortium name="Lawrence Berkeley National Laboratory"/>
            <person name="Steindorff A."/>
            <person name="Hensen N."/>
            <person name="Bonometti L."/>
            <person name="Westerberg I."/>
            <person name="Brannstrom I.O."/>
            <person name="Guillou S."/>
            <person name="Cros-Aarteil S."/>
            <person name="Calhoun S."/>
            <person name="Haridas S."/>
            <person name="Kuo A."/>
            <person name="Mondo S."/>
            <person name="Pangilinan J."/>
            <person name="Riley R."/>
            <person name="Labutti K."/>
            <person name="Andreopoulos B."/>
            <person name="Lipzen A."/>
            <person name="Chen C."/>
            <person name="Yanf M."/>
            <person name="Daum C."/>
            <person name="Ng V."/>
            <person name="Clum A."/>
            <person name="Ohm R."/>
            <person name="Martin F."/>
            <person name="Silar P."/>
            <person name="Natvig D."/>
            <person name="Lalanne C."/>
            <person name="Gautier V."/>
            <person name="Ament-Velasquez S.L."/>
            <person name="Kruys A."/>
            <person name="Hutchinson M.I."/>
            <person name="Powell A.J."/>
            <person name="Barry K."/>
            <person name="Miller A.N."/>
            <person name="Grigoriev I.V."/>
            <person name="Debuchy R."/>
            <person name="Gladieux P."/>
            <person name="Thoren M.H."/>
            <person name="Johannesson H."/>
        </authorList>
    </citation>
    <scope>NUCLEOTIDE SEQUENCE</scope>
    <source>
        <strain evidence="11">CBS 103.79</strain>
    </source>
</reference>
<evidence type="ECO:0000313" key="12">
    <source>
        <dbReference type="Proteomes" id="UP001303889"/>
    </source>
</evidence>
<dbReference type="PROSITE" id="PS52049">
    <property type="entry name" value="ULD"/>
    <property type="match status" value="1"/>
</dbReference>
<dbReference type="GO" id="GO:0005737">
    <property type="term" value="C:cytoplasm"/>
    <property type="evidence" value="ECO:0007669"/>
    <property type="project" value="TreeGrafter"/>
</dbReference>
<feature type="site" description="Transition state stabilizer" evidence="8">
    <location>
        <position position="178"/>
    </location>
</feature>
<sequence>MGSPPPEGTTAHEQGPAAPGGETGVGNGDQSSPLPLRRSGRARKRPSDESENADHEAAPSTTSPVSADIRRNQKRKAAPETFDIPDDLLDASLGPWRENEQSEWPSWIELESDPAFFSAILGLLGVKGARIEEVLSADEDSLAMLPPPVYGLVFLYEYVAENSSESSTPGQDVWFANQTTDNACATIALLNIIMNAEGLGLGEKLRRLKEESKDLSPPLRGNMITNSAWIRTAHNSFARRLDFLNAALSLQNDVDSRKKRAKSSAKQKRKEKREKAKEARSGGSTAYHFIAFVPVGQQVWQLDGLTSAPVRIGEYSQDQHWTAVMHPVLQERMMRYETERLSFSLLALCGDNLSPIRQRLADNIRSLADLEAKLKNGHNSSNDNTNNNPELEPKAKEDDIIHSPTDSRLASYQLDASDIAAASPPSEPNPPKQEETVAEVEAPAASNQPNPPAQQGPTSDTAPTSPPSDPNPPNHQTPSPSPDDPATSWSKLAAEQRSITDQYDYESRAGGLAGQEPAAILGRTKDYTGAVHEWVRKLAEQGVLRRLHEEVEMLNGG</sequence>
<evidence type="ECO:0000256" key="8">
    <source>
        <dbReference type="PROSITE-ProRule" id="PRU01393"/>
    </source>
</evidence>
<keyword evidence="5 8" id="KW-0833">Ubl conjugation pathway</keyword>
<reference evidence="11" key="1">
    <citation type="journal article" date="2023" name="Mol. Phylogenet. Evol.">
        <title>Genome-scale phylogeny and comparative genomics of the fungal order Sordariales.</title>
        <authorList>
            <person name="Hensen N."/>
            <person name="Bonometti L."/>
            <person name="Westerberg I."/>
            <person name="Brannstrom I.O."/>
            <person name="Guillou S."/>
            <person name="Cros-Aarteil S."/>
            <person name="Calhoun S."/>
            <person name="Haridas S."/>
            <person name="Kuo A."/>
            <person name="Mondo S."/>
            <person name="Pangilinan J."/>
            <person name="Riley R."/>
            <person name="LaButti K."/>
            <person name="Andreopoulos B."/>
            <person name="Lipzen A."/>
            <person name="Chen C."/>
            <person name="Yan M."/>
            <person name="Daum C."/>
            <person name="Ng V."/>
            <person name="Clum A."/>
            <person name="Steindorff A."/>
            <person name="Ohm R.A."/>
            <person name="Martin F."/>
            <person name="Silar P."/>
            <person name="Natvig D.O."/>
            <person name="Lalanne C."/>
            <person name="Gautier V."/>
            <person name="Ament-Velasquez S.L."/>
            <person name="Kruys A."/>
            <person name="Hutchinson M.I."/>
            <person name="Powell A.J."/>
            <person name="Barry K."/>
            <person name="Miller A.N."/>
            <person name="Grigoriev I.V."/>
            <person name="Debuchy R."/>
            <person name="Gladieux P."/>
            <person name="Hiltunen Thoren M."/>
            <person name="Johannesson H."/>
        </authorList>
    </citation>
    <scope>NUCLEOTIDE SEQUENCE</scope>
    <source>
        <strain evidence="11">CBS 103.79</strain>
    </source>
</reference>
<feature type="active site" description="Nucleophile" evidence="8">
    <location>
        <position position="184"/>
    </location>
</feature>
<dbReference type="GO" id="GO:0006511">
    <property type="term" value="P:ubiquitin-dependent protein catabolic process"/>
    <property type="evidence" value="ECO:0007669"/>
    <property type="project" value="UniProtKB-UniRule"/>
</dbReference>
<dbReference type="PROSITE" id="PS52048">
    <property type="entry name" value="UCH_DOMAIN"/>
    <property type="match status" value="1"/>
</dbReference>
<proteinExistence type="inferred from homology"/>
<dbReference type="EC" id="3.4.19.12" evidence="3 8"/>
<evidence type="ECO:0000256" key="1">
    <source>
        <dbReference type="ARBA" id="ARBA00000707"/>
    </source>
</evidence>
<dbReference type="EMBL" id="MU855332">
    <property type="protein sequence ID" value="KAK3906238.1"/>
    <property type="molecule type" value="Genomic_DNA"/>
</dbReference>
<evidence type="ECO:0000256" key="5">
    <source>
        <dbReference type="ARBA" id="ARBA00022786"/>
    </source>
</evidence>
<dbReference type="PANTHER" id="PTHR10589:SF16">
    <property type="entry name" value="UBIQUITIN CARBOXYL-TERMINAL HYDROLASE ISOZYME L5"/>
    <property type="match status" value="1"/>
</dbReference>
<feature type="domain" description="UCH catalytic" evidence="10">
    <location>
        <begin position="106"/>
        <end position="350"/>
    </location>
</feature>
<dbReference type="InterPro" id="IPR038765">
    <property type="entry name" value="Papain-like_cys_pep_sf"/>
</dbReference>
<name>A0AAN6MTT0_9PEZI</name>
<feature type="compositionally biased region" description="Low complexity" evidence="9">
    <location>
        <begin position="439"/>
        <end position="448"/>
    </location>
</feature>
<dbReference type="GO" id="GO:0004843">
    <property type="term" value="F:cysteine-type deubiquitinase activity"/>
    <property type="evidence" value="ECO:0007669"/>
    <property type="project" value="UniProtKB-UniRule"/>
</dbReference>
<evidence type="ECO:0000259" key="10">
    <source>
        <dbReference type="PROSITE" id="PS52048"/>
    </source>
</evidence>
<dbReference type="GO" id="GO:0016579">
    <property type="term" value="P:protein deubiquitination"/>
    <property type="evidence" value="ECO:0007669"/>
    <property type="project" value="TreeGrafter"/>
</dbReference>
<evidence type="ECO:0000256" key="6">
    <source>
        <dbReference type="ARBA" id="ARBA00022801"/>
    </source>
</evidence>
<feature type="compositionally biased region" description="Basic residues" evidence="9">
    <location>
        <begin position="257"/>
        <end position="272"/>
    </location>
</feature>
<evidence type="ECO:0000256" key="2">
    <source>
        <dbReference type="ARBA" id="ARBA00009326"/>
    </source>
</evidence>
<feature type="region of interest" description="Disordered" evidence="9">
    <location>
        <begin position="420"/>
        <end position="511"/>
    </location>
</feature>
<organism evidence="11 12">
    <name type="scientific">Staphylotrichum tortipilum</name>
    <dbReference type="NCBI Taxonomy" id="2831512"/>
    <lineage>
        <taxon>Eukaryota</taxon>
        <taxon>Fungi</taxon>
        <taxon>Dikarya</taxon>
        <taxon>Ascomycota</taxon>
        <taxon>Pezizomycotina</taxon>
        <taxon>Sordariomycetes</taxon>
        <taxon>Sordariomycetidae</taxon>
        <taxon>Sordariales</taxon>
        <taxon>Chaetomiaceae</taxon>
        <taxon>Staphylotrichum</taxon>
    </lineage>
</organism>
<feature type="active site" description="Proton donor" evidence="8">
    <location>
        <position position="288"/>
    </location>
</feature>
<feature type="compositionally biased region" description="Pro residues" evidence="9">
    <location>
        <begin position="464"/>
        <end position="483"/>
    </location>
</feature>
<keyword evidence="12" id="KW-1185">Reference proteome</keyword>
<dbReference type="FunFam" id="3.40.532.10:FF:000010">
    <property type="entry name" value="Ubiquitin carboxyl-terminal hydrolase"/>
    <property type="match status" value="1"/>
</dbReference>
<evidence type="ECO:0000256" key="4">
    <source>
        <dbReference type="ARBA" id="ARBA00022670"/>
    </source>
</evidence>
<dbReference type="SUPFAM" id="SSF54001">
    <property type="entry name" value="Cysteine proteinases"/>
    <property type="match status" value="1"/>
</dbReference>
<feature type="compositionally biased region" description="Basic and acidic residues" evidence="9">
    <location>
        <begin position="45"/>
        <end position="57"/>
    </location>
</feature>
<comment type="caution">
    <text evidence="11">The sequence shown here is derived from an EMBL/GenBank/DDBJ whole genome shotgun (WGS) entry which is preliminary data.</text>
</comment>
<feature type="site" description="Important for enzyme activity" evidence="8">
    <location>
        <position position="303"/>
    </location>
</feature>
<dbReference type="InterPro" id="IPR036959">
    <property type="entry name" value="Peptidase_C12_UCH_sf"/>
</dbReference>
<keyword evidence="6 8" id="KW-0378">Hydrolase</keyword>
<evidence type="ECO:0000256" key="7">
    <source>
        <dbReference type="ARBA" id="ARBA00022807"/>
    </source>
</evidence>
<comment type="similarity">
    <text evidence="2 8">Belongs to the peptidase C12 family.</text>
</comment>
<evidence type="ECO:0000256" key="9">
    <source>
        <dbReference type="SAM" id="MobiDB-lite"/>
    </source>
</evidence>
<evidence type="ECO:0000256" key="3">
    <source>
        <dbReference type="ARBA" id="ARBA00012759"/>
    </source>
</evidence>
<dbReference type="Proteomes" id="UP001303889">
    <property type="component" value="Unassembled WGS sequence"/>
</dbReference>
<feature type="region of interest" description="Disordered" evidence="9">
    <location>
        <begin position="1"/>
        <end position="89"/>
    </location>
</feature>